<evidence type="ECO:0000313" key="3">
    <source>
        <dbReference type="Proteomes" id="UP000282311"/>
    </source>
</evidence>
<proteinExistence type="predicted"/>
<dbReference type="PANTHER" id="PTHR11735:SF11">
    <property type="entry name" value="TRNA THREONYLCARBAMOYLADENOSINE BIOSYNTHESIS PROTEIN TSAB"/>
    <property type="match status" value="1"/>
</dbReference>
<comment type="caution">
    <text evidence="2">The sequence shown here is derived from an EMBL/GenBank/DDBJ whole genome shotgun (WGS) entry which is preliminary data.</text>
</comment>
<name>A0A3B0CCF1_9BACL</name>
<protein>
    <submittedName>
        <fullName evidence="2">tRNA (Adenosine(37)-N6)-threonylcarbamoyltransferase complex dimerization subunit type 1 TsaB</fullName>
    </submittedName>
</protein>
<dbReference type="EMBL" id="RBAH01000012">
    <property type="protein sequence ID" value="RKN82208.1"/>
    <property type="molecule type" value="Genomic_DNA"/>
</dbReference>
<dbReference type="NCBIfam" id="TIGR03725">
    <property type="entry name" value="T6A_YeaZ"/>
    <property type="match status" value="1"/>
</dbReference>
<evidence type="ECO:0000259" key="1">
    <source>
        <dbReference type="Pfam" id="PF00814"/>
    </source>
</evidence>
<dbReference type="OrthoDB" id="9784166at2"/>
<keyword evidence="3" id="KW-1185">Reference proteome</keyword>
<dbReference type="SUPFAM" id="SSF53067">
    <property type="entry name" value="Actin-like ATPase domain"/>
    <property type="match status" value="2"/>
</dbReference>
<dbReference type="GO" id="GO:0005829">
    <property type="term" value="C:cytosol"/>
    <property type="evidence" value="ECO:0007669"/>
    <property type="project" value="TreeGrafter"/>
</dbReference>
<evidence type="ECO:0000313" key="2">
    <source>
        <dbReference type="EMBL" id="RKN82208.1"/>
    </source>
</evidence>
<keyword evidence="2" id="KW-0808">Transferase</keyword>
<accession>A0A3B0CCF1</accession>
<dbReference type="Gene3D" id="3.30.420.40">
    <property type="match status" value="2"/>
</dbReference>
<dbReference type="PANTHER" id="PTHR11735">
    <property type="entry name" value="TRNA N6-ADENOSINE THREONYLCARBAMOYLTRANSFERASE"/>
    <property type="match status" value="1"/>
</dbReference>
<dbReference type="AlphaFoldDB" id="A0A3B0CCF1"/>
<dbReference type="CDD" id="cd24032">
    <property type="entry name" value="ASKHA_NBD_TsaB"/>
    <property type="match status" value="1"/>
</dbReference>
<dbReference type="Pfam" id="PF00814">
    <property type="entry name" value="TsaD"/>
    <property type="match status" value="1"/>
</dbReference>
<dbReference type="InterPro" id="IPR000905">
    <property type="entry name" value="Gcp-like_dom"/>
</dbReference>
<dbReference type="GO" id="GO:0002949">
    <property type="term" value="P:tRNA threonylcarbamoyladenosine modification"/>
    <property type="evidence" value="ECO:0007669"/>
    <property type="project" value="InterPro"/>
</dbReference>
<sequence>MTTLHQKTAIKTLLAIDTSTSVLTVALADGERIFAERRSETERNHSIKLLPEINSMLKEAGLSPSALDAVAVGTGPGSYTGVRIGVTVAKTFAWSLGIPVIGVSGLEALALGDAHTVEGDSKAGITWYIPLLDARRKQAYCAVYESGPAGWTAIVQDGIRVVEDWLGELDALLDDRRATGSVPEKIVFGGETAGFRETIQGWSGHSSAIRESEVGAAWIAELAWRRIRRGEADDMHALVPNYTQLAEAEVKLLQKEKRGGDPLGAD</sequence>
<feature type="domain" description="Gcp-like" evidence="1">
    <location>
        <begin position="40"/>
        <end position="250"/>
    </location>
</feature>
<dbReference type="InterPro" id="IPR043129">
    <property type="entry name" value="ATPase_NBD"/>
</dbReference>
<reference evidence="2 3" key="1">
    <citation type="journal article" date="2007" name="Int. J. Syst. Evol. Microbiol.">
        <title>Paenibacillus ginsengarvi sp. nov., isolated from soil from ginseng cultivation.</title>
        <authorList>
            <person name="Yoon M.H."/>
            <person name="Ten L.N."/>
            <person name="Im W.T."/>
        </authorList>
    </citation>
    <scope>NUCLEOTIDE SEQUENCE [LARGE SCALE GENOMIC DNA]</scope>
    <source>
        <strain evidence="2 3">KCTC 13059</strain>
    </source>
</reference>
<dbReference type="InterPro" id="IPR022496">
    <property type="entry name" value="T6A_TsaB"/>
</dbReference>
<dbReference type="RefSeq" id="WP_120748591.1">
    <property type="nucleotide sequence ID" value="NZ_RBAH01000012.1"/>
</dbReference>
<dbReference type="Proteomes" id="UP000282311">
    <property type="component" value="Unassembled WGS sequence"/>
</dbReference>
<organism evidence="2 3">
    <name type="scientific">Paenibacillus ginsengarvi</name>
    <dbReference type="NCBI Taxonomy" id="400777"/>
    <lineage>
        <taxon>Bacteria</taxon>
        <taxon>Bacillati</taxon>
        <taxon>Bacillota</taxon>
        <taxon>Bacilli</taxon>
        <taxon>Bacillales</taxon>
        <taxon>Paenibacillaceae</taxon>
        <taxon>Paenibacillus</taxon>
    </lineage>
</organism>
<dbReference type="GO" id="GO:0016740">
    <property type="term" value="F:transferase activity"/>
    <property type="evidence" value="ECO:0007669"/>
    <property type="project" value="UniProtKB-KW"/>
</dbReference>
<gene>
    <name evidence="2" type="primary">tsaB</name>
    <name evidence="2" type="ORF">D7M11_17855</name>
</gene>